<organism evidence="2 3">
    <name type="scientific">Fragilariopsis cylindrus CCMP1102</name>
    <dbReference type="NCBI Taxonomy" id="635003"/>
    <lineage>
        <taxon>Eukaryota</taxon>
        <taxon>Sar</taxon>
        <taxon>Stramenopiles</taxon>
        <taxon>Ochrophyta</taxon>
        <taxon>Bacillariophyta</taxon>
        <taxon>Bacillariophyceae</taxon>
        <taxon>Bacillariophycidae</taxon>
        <taxon>Bacillariales</taxon>
        <taxon>Bacillariaceae</taxon>
        <taxon>Fragilariopsis</taxon>
    </lineage>
</organism>
<evidence type="ECO:0000256" key="1">
    <source>
        <dbReference type="SAM" id="MobiDB-lite"/>
    </source>
</evidence>
<feature type="compositionally biased region" description="Basic and acidic residues" evidence="1">
    <location>
        <begin position="112"/>
        <end position="124"/>
    </location>
</feature>
<feature type="compositionally biased region" description="Basic and acidic residues" evidence="1">
    <location>
        <begin position="134"/>
        <end position="159"/>
    </location>
</feature>
<dbReference type="Proteomes" id="UP000095751">
    <property type="component" value="Unassembled WGS sequence"/>
</dbReference>
<reference evidence="2 3" key="1">
    <citation type="submission" date="2016-09" db="EMBL/GenBank/DDBJ databases">
        <title>Extensive genetic diversity and differential bi-allelic expression allows diatom success in the polar Southern Ocean.</title>
        <authorList>
            <consortium name="DOE Joint Genome Institute"/>
            <person name="Mock T."/>
            <person name="Otillar R.P."/>
            <person name="Strauss J."/>
            <person name="Dupont C."/>
            <person name="Frickenhaus S."/>
            <person name="Maumus F."/>
            <person name="Mcmullan M."/>
            <person name="Sanges R."/>
            <person name="Schmutz J."/>
            <person name="Toseland A."/>
            <person name="Valas R."/>
            <person name="Veluchamy A."/>
            <person name="Ward B.J."/>
            <person name="Allen A."/>
            <person name="Barry K."/>
            <person name="Falciatore A."/>
            <person name="Ferrante M."/>
            <person name="Fortunato A.E."/>
            <person name="Gloeckner G."/>
            <person name="Gruber A."/>
            <person name="Hipkin R."/>
            <person name="Janech M."/>
            <person name="Kroth P."/>
            <person name="Leese F."/>
            <person name="Lindquist E."/>
            <person name="Lyon B.R."/>
            <person name="Martin J."/>
            <person name="Mayer C."/>
            <person name="Parker M."/>
            <person name="Quesneville H."/>
            <person name="Raymond J."/>
            <person name="Uhlig C."/>
            <person name="Valentin K.U."/>
            <person name="Worden A.Z."/>
            <person name="Armbrust E.V."/>
            <person name="Bowler C."/>
            <person name="Green B."/>
            <person name="Moulton V."/>
            <person name="Van Oosterhout C."/>
            <person name="Grigoriev I."/>
        </authorList>
    </citation>
    <scope>NUCLEOTIDE SEQUENCE [LARGE SCALE GENOMIC DNA]</scope>
    <source>
        <strain evidence="2 3">CCMP1102</strain>
    </source>
</reference>
<dbReference type="AlphaFoldDB" id="A0A1E7FC74"/>
<proteinExistence type="predicted"/>
<dbReference type="OrthoDB" id="273452at2759"/>
<dbReference type="InParanoid" id="A0A1E7FC74"/>
<sequence>MVAQSMQVTGKDFFRFNTVVEDLTYKQYYIEPLSRFQQRIAYINVYGTDFQVPTATAAFWAPGSDSPHYRVARTITKKRTNVTSTDTVREEDDEVPTPKEIVMTLTTPRRLDNISKNENNKEAIMDLDQNDDVLSEKNENEDTNETEHRKKSHNDHTDPSEVYKVWSKRLDRLGWTKVLVDVRETVPSVPVAGSPTPSEASIHSSTPGIEIEKENETEKENDDGEGSDGGGSAGGDNSDNSSGGNNSIISSSSKDDDDDNSNNNNNHNKGEKNDNVNTDMIDTHTHVKDNWTAGELLTEFKGGLMTASGKASGTTSFWSLKPRIPLGHTVMIANAKDEFNRKVTSGGKPVMDYLGSSLVQTLIK</sequence>
<dbReference type="KEGG" id="fcy:FRACYDRAFT_170418"/>
<dbReference type="EMBL" id="KV784359">
    <property type="protein sequence ID" value="OEU15744.1"/>
    <property type="molecule type" value="Genomic_DNA"/>
</dbReference>
<accession>A0A1E7FC74</accession>
<protein>
    <submittedName>
        <fullName evidence="2">Uncharacterized protein</fullName>
    </submittedName>
</protein>
<feature type="region of interest" description="Disordered" evidence="1">
    <location>
        <begin position="188"/>
        <end position="278"/>
    </location>
</feature>
<evidence type="ECO:0000313" key="3">
    <source>
        <dbReference type="Proteomes" id="UP000095751"/>
    </source>
</evidence>
<keyword evidence="3" id="KW-1185">Reference proteome</keyword>
<gene>
    <name evidence="2" type="ORF">FRACYDRAFT_170418</name>
</gene>
<feature type="region of interest" description="Disordered" evidence="1">
    <location>
        <begin position="112"/>
        <end position="159"/>
    </location>
</feature>
<name>A0A1E7FC74_9STRA</name>
<feature type="compositionally biased region" description="Polar residues" evidence="1">
    <location>
        <begin position="195"/>
        <end position="207"/>
    </location>
</feature>
<evidence type="ECO:0000313" key="2">
    <source>
        <dbReference type="EMBL" id="OEU15744.1"/>
    </source>
</evidence>
<feature type="compositionally biased region" description="Low complexity" evidence="1">
    <location>
        <begin position="235"/>
        <end position="252"/>
    </location>
</feature>
<feature type="non-terminal residue" evidence="2">
    <location>
        <position position="364"/>
    </location>
</feature>